<keyword evidence="3" id="KW-1185">Reference proteome</keyword>
<comment type="caution">
    <text evidence="2">The sequence shown here is derived from an EMBL/GenBank/DDBJ whole genome shotgun (WGS) entry which is preliminary data.</text>
</comment>
<proteinExistence type="predicted"/>
<name>A0A0L8LAE5_9ACTN</name>
<sequence>MAFAALLSLLLIAGAVGAIVAQRCLGRSDALSGLDEEAEANRWVVRLGGSLSLLDARTLARADANAVQALADATERLRTARALLATAHTGAEYAQVKHTATEGLGHVREARTALGLDSDQPSPGPGRRRGLVGSG</sequence>
<organism evidence="2 3">
    <name type="scientific">Streptomyces resistomycificus</name>
    <dbReference type="NCBI Taxonomy" id="67356"/>
    <lineage>
        <taxon>Bacteria</taxon>
        <taxon>Bacillati</taxon>
        <taxon>Actinomycetota</taxon>
        <taxon>Actinomycetes</taxon>
        <taxon>Kitasatosporales</taxon>
        <taxon>Streptomycetaceae</taxon>
        <taxon>Streptomyces</taxon>
        <taxon>Streptomyces aurantiacus group</taxon>
    </lineage>
</organism>
<dbReference type="AlphaFoldDB" id="A0A0L8LAE5"/>
<feature type="compositionally biased region" description="Basic residues" evidence="1">
    <location>
        <begin position="126"/>
        <end position="135"/>
    </location>
</feature>
<dbReference type="STRING" id="67356.AQJ84_16420"/>
<dbReference type="PATRIC" id="fig|67356.5.peg.3559"/>
<reference evidence="3" key="1">
    <citation type="submission" date="2015-07" db="EMBL/GenBank/DDBJ databases">
        <authorList>
            <person name="Ju K.-S."/>
            <person name="Doroghazi J.R."/>
            <person name="Metcalf W.W."/>
        </authorList>
    </citation>
    <scope>NUCLEOTIDE SEQUENCE [LARGE SCALE GENOMIC DNA]</scope>
    <source>
        <strain evidence="3">NRRL 2290</strain>
    </source>
</reference>
<evidence type="ECO:0000313" key="2">
    <source>
        <dbReference type="EMBL" id="KOG35079.1"/>
    </source>
</evidence>
<evidence type="ECO:0000313" key="3">
    <source>
        <dbReference type="Proteomes" id="UP000037251"/>
    </source>
</evidence>
<dbReference type="EMBL" id="LGUS01000160">
    <property type="protein sequence ID" value="KOG35079.1"/>
    <property type="molecule type" value="Genomic_DNA"/>
</dbReference>
<gene>
    <name evidence="2" type="ORF">ADK37_16655</name>
</gene>
<dbReference type="Proteomes" id="UP000037251">
    <property type="component" value="Unassembled WGS sequence"/>
</dbReference>
<evidence type="ECO:0000256" key="1">
    <source>
        <dbReference type="SAM" id="MobiDB-lite"/>
    </source>
</evidence>
<dbReference type="RefSeq" id="WP_225889100.1">
    <property type="nucleotide sequence ID" value="NZ_KQ948991.1"/>
</dbReference>
<accession>A0A0L8LAE5</accession>
<feature type="region of interest" description="Disordered" evidence="1">
    <location>
        <begin position="113"/>
        <end position="135"/>
    </location>
</feature>
<protein>
    <submittedName>
        <fullName evidence="2">Uncharacterized protein</fullName>
    </submittedName>
</protein>